<organism evidence="2 3">
    <name type="scientific">Pristionchus entomophagus</name>
    <dbReference type="NCBI Taxonomy" id="358040"/>
    <lineage>
        <taxon>Eukaryota</taxon>
        <taxon>Metazoa</taxon>
        <taxon>Ecdysozoa</taxon>
        <taxon>Nematoda</taxon>
        <taxon>Chromadorea</taxon>
        <taxon>Rhabditida</taxon>
        <taxon>Rhabditina</taxon>
        <taxon>Diplogasteromorpha</taxon>
        <taxon>Diplogasteroidea</taxon>
        <taxon>Neodiplogasteridae</taxon>
        <taxon>Pristionchus</taxon>
    </lineage>
</organism>
<name>A0AAV5TL34_9BILA</name>
<evidence type="ECO:0000313" key="2">
    <source>
        <dbReference type="EMBL" id="GMS95113.1"/>
    </source>
</evidence>
<keyword evidence="1" id="KW-0812">Transmembrane</keyword>
<evidence type="ECO:0000256" key="1">
    <source>
        <dbReference type="SAM" id="Phobius"/>
    </source>
</evidence>
<sequence length="222" mass="24368">MTECSGVQIAASVLAGITFVFSIAACFIPVVEVEEWIKIILWVYGGINAVFAILVLIVLFTHIRWFLLPKIAIGFVNIAFFASLLTLSIMTITGTNTLINNQIQWYYDSNEKFRNWIDSFPDGSVSKFSKEIAILGVIITVLLLIYSAIAAHLTVLVFLKLGKKSQTILQPLDENVKVVPITSSYDHSTLTGGYGPLLVSRPVIIVKDGAPVYGTSPPPYVD</sequence>
<dbReference type="AlphaFoldDB" id="A0AAV5TL34"/>
<gene>
    <name evidence="2" type="ORF">PENTCL1PPCAC_17288</name>
</gene>
<feature type="transmembrane region" description="Helical" evidence="1">
    <location>
        <begin position="71"/>
        <end position="92"/>
    </location>
</feature>
<evidence type="ECO:0000313" key="3">
    <source>
        <dbReference type="Proteomes" id="UP001432027"/>
    </source>
</evidence>
<keyword evidence="1" id="KW-1133">Transmembrane helix</keyword>
<comment type="caution">
    <text evidence="2">The sequence shown here is derived from an EMBL/GenBank/DDBJ whole genome shotgun (WGS) entry which is preliminary data.</text>
</comment>
<keyword evidence="3" id="KW-1185">Reference proteome</keyword>
<keyword evidence="1" id="KW-0472">Membrane</keyword>
<protein>
    <submittedName>
        <fullName evidence="2">Uncharacterized protein</fullName>
    </submittedName>
</protein>
<accession>A0AAV5TL34</accession>
<dbReference type="EMBL" id="BTSX01000004">
    <property type="protein sequence ID" value="GMS95113.1"/>
    <property type="molecule type" value="Genomic_DNA"/>
</dbReference>
<feature type="transmembrane region" description="Helical" evidence="1">
    <location>
        <begin position="132"/>
        <end position="159"/>
    </location>
</feature>
<feature type="transmembrane region" description="Helical" evidence="1">
    <location>
        <begin position="7"/>
        <end position="30"/>
    </location>
</feature>
<feature type="transmembrane region" description="Helical" evidence="1">
    <location>
        <begin position="36"/>
        <end position="59"/>
    </location>
</feature>
<proteinExistence type="predicted"/>
<reference evidence="2" key="1">
    <citation type="submission" date="2023-10" db="EMBL/GenBank/DDBJ databases">
        <title>Genome assembly of Pristionchus species.</title>
        <authorList>
            <person name="Yoshida K."/>
            <person name="Sommer R.J."/>
        </authorList>
    </citation>
    <scope>NUCLEOTIDE SEQUENCE</scope>
    <source>
        <strain evidence="2">RS0144</strain>
    </source>
</reference>
<dbReference type="Proteomes" id="UP001432027">
    <property type="component" value="Unassembled WGS sequence"/>
</dbReference>